<sequence>MNTQKFVSDFIAEFTSHPECYEDVVDLLDCTLDDIVSYNTIEENKKIIFEYSGGVSIAMTLHEEHLGSMDELYSNVELMYQRLAFVSLFVKLYPIVDAAISDHCTFAIFAHSFKVELLSNDDYYEGDMSMLIGEIISTNSQDVNKQIISDYYVDYGMVQNLSAMIVQQLAFIALFSILNREVGPSVVR</sequence>
<proteinExistence type="predicted"/>
<dbReference type="AlphaFoldDB" id="A0A6C0EN30"/>
<accession>A0A6C0EN30</accession>
<evidence type="ECO:0000313" key="1">
    <source>
        <dbReference type="EMBL" id="QHT30586.1"/>
    </source>
</evidence>
<protein>
    <submittedName>
        <fullName evidence="1">Uncharacterized protein</fullName>
    </submittedName>
</protein>
<organism evidence="1">
    <name type="scientific">viral metagenome</name>
    <dbReference type="NCBI Taxonomy" id="1070528"/>
    <lineage>
        <taxon>unclassified sequences</taxon>
        <taxon>metagenomes</taxon>
        <taxon>organismal metagenomes</taxon>
    </lineage>
</organism>
<dbReference type="EMBL" id="MN738903">
    <property type="protein sequence ID" value="QHT30586.1"/>
    <property type="molecule type" value="Genomic_DNA"/>
</dbReference>
<reference evidence="1" key="1">
    <citation type="journal article" date="2020" name="Nature">
        <title>Giant virus diversity and host interactions through global metagenomics.</title>
        <authorList>
            <person name="Schulz F."/>
            <person name="Roux S."/>
            <person name="Paez-Espino D."/>
            <person name="Jungbluth S."/>
            <person name="Walsh D.A."/>
            <person name="Denef V.J."/>
            <person name="McMahon K.D."/>
            <person name="Konstantinidis K.T."/>
            <person name="Eloe-Fadrosh E.A."/>
            <person name="Kyrpides N.C."/>
            <person name="Woyke T."/>
        </authorList>
    </citation>
    <scope>NUCLEOTIDE SEQUENCE</scope>
    <source>
        <strain evidence="1">GVMAG-M-3300009151-35</strain>
    </source>
</reference>
<name>A0A6C0EN30_9ZZZZ</name>